<dbReference type="AlphaFoldDB" id="A0A4Y7TPR9"/>
<name>A0A4Y7TPR9_COPMI</name>
<comment type="caution">
    <text evidence="4">The sequence shown here is derived from an EMBL/GenBank/DDBJ whole genome shotgun (WGS) entry which is preliminary data.</text>
</comment>
<keyword evidence="1 3" id="KW-0732">Signal</keyword>
<dbReference type="STRING" id="71717.A0A4Y7TPR9"/>
<feature type="signal peptide" evidence="3">
    <location>
        <begin position="1"/>
        <end position="22"/>
    </location>
</feature>
<dbReference type="InterPro" id="IPR036908">
    <property type="entry name" value="RlpA-like_sf"/>
</dbReference>
<evidence type="ECO:0000256" key="2">
    <source>
        <dbReference type="SAM" id="MobiDB-lite"/>
    </source>
</evidence>
<dbReference type="SUPFAM" id="SSF50685">
    <property type="entry name" value="Barwin-like endoglucanases"/>
    <property type="match status" value="1"/>
</dbReference>
<evidence type="ECO:0000313" key="5">
    <source>
        <dbReference type="Proteomes" id="UP000298030"/>
    </source>
</evidence>
<sequence>MQFLTYIATALAVSVLSLGASADHVQRRQHQGLSRRMEGDLLESRATSGSRWSWYHTETGNAGSCGRMLRNSEFVVAMNVPQYKAGNCYKSITLSWRGKQTRAQIVDMCPGCPYGGLDLSPSLFQFFTGLGTGIISDGQWWFDGEGPGGAAPPPPKPTTTKSTSKWTPPPTPTPTPTTTRTRTRTSSTPKPTSTEEPEPTTTSSSTRTTSTTPTPTSQTSTSASETPSNTASLAGSKGDDGVQEVFSNLIALGGLVAAGANA</sequence>
<reference evidence="4 5" key="1">
    <citation type="journal article" date="2019" name="Nat. Ecol. Evol.">
        <title>Megaphylogeny resolves global patterns of mushroom evolution.</title>
        <authorList>
            <person name="Varga T."/>
            <person name="Krizsan K."/>
            <person name="Foldi C."/>
            <person name="Dima B."/>
            <person name="Sanchez-Garcia M."/>
            <person name="Sanchez-Ramirez S."/>
            <person name="Szollosi G.J."/>
            <person name="Szarkandi J.G."/>
            <person name="Papp V."/>
            <person name="Albert L."/>
            <person name="Andreopoulos W."/>
            <person name="Angelini C."/>
            <person name="Antonin V."/>
            <person name="Barry K.W."/>
            <person name="Bougher N.L."/>
            <person name="Buchanan P."/>
            <person name="Buyck B."/>
            <person name="Bense V."/>
            <person name="Catcheside P."/>
            <person name="Chovatia M."/>
            <person name="Cooper J."/>
            <person name="Damon W."/>
            <person name="Desjardin D."/>
            <person name="Finy P."/>
            <person name="Geml J."/>
            <person name="Haridas S."/>
            <person name="Hughes K."/>
            <person name="Justo A."/>
            <person name="Karasinski D."/>
            <person name="Kautmanova I."/>
            <person name="Kiss B."/>
            <person name="Kocsube S."/>
            <person name="Kotiranta H."/>
            <person name="LaButti K.M."/>
            <person name="Lechner B.E."/>
            <person name="Liimatainen K."/>
            <person name="Lipzen A."/>
            <person name="Lukacs Z."/>
            <person name="Mihaltcheva S."/>
            <person name="Morgado L.N."/>
            <person name="Niskanen T."/>
            <person name="Noordeloos M.E."/>
            <person name="Ohm R.A."/>
            <person name="Ortiz-Santana B."/>
            <person name="Ovrebo C."/>
            <person name="Racz N."/>
            <person name="Riley R."/>
            <person name="Savchenko A."/>
            <person name="Shiryaev A."/>
            <person name="Soop K."/>
            <person name="Spirin V."/>
            <person name="Szebenyi C."/>
            <person name="Tomsovsky M."/>
            <person name="Tulloss R.E."/>
            <person name="Uehling J."/>
            <person name="Grigoriev I.V."/>
            <person name="Vagvolgyi C."/>
            <person name="Papp T."/>
            <person name="Martin F.M."/>
            <person name="Miettinen O."/>
            <person name="Hibbett D.S."/>
            <person name="Nagy L.G."/>
        </authorList>
    </citation>
    <scope>NUCLEOTIDE SEQUENCE [LARGE SCALE GENOMIC DNA]</scope>
    <source>
        <strain evidence="4 5">FP101781</strain>
    </source>
</reference>
<dbReference type="EMBL" id="QPFP01000006">
    <property type="protein sequence ID" value="TEB36177.1"/>
    <property type="molecule type" value="Genomic_DNA"/>
</dbReference>
<dbReference type="CDD" id="cd22191">
    <property type="entry name" value="DPBB_RlpA_EXP_N-like"/>
    <property type="match status" value="1"/>
</dbReference>
<feature type="compositionally biased region" description="Low complexity" evidence="2">
    <location>
        <begin position="176"/>
        <end position="228"/>
    </location>
</feature>
<feature type="chain" id="PRO_5021432655" description="RlpA-like protein double-psi beta-barrel domain-containing protein" evidence="3">
    <location>
        <begin position="23"/>
        <end position="262"/>
    </location>
</feature>
<dbReference type="PANTHER" id="PTHR31836">
    <property type="match status" value="1"/>
</dbReference>
<evidence type="ECO:0008006" key="6">
    <source>
        <dbReference type="Google" id="ProtNLM"/>
    </source>
</evidence>
<dbReference type="PRINTS" id="PR01217">
    <property type="entry name" value="PRICHEXTENSN"/>
</dbReference>
<dbReference type="InterPro" id="IPR051477">
    <property type="entry name" value="Expansin_CellWall"/>
</dbReference>
<evidence type="ECO:0000256" key="3">
    <source>
        <dbReference type="SAM" id="SignalP"/>
    </source>
</evidence>
<dbReference type="Gene3D" id="2.40.40.10">
    <property type="entry name" value="RlpA-like domain"/>
    <property type="match status" value="1"/>
</dbReference>
<dbReference type="Proteomes" id="UP000298030">
    <property type="component" value="Unassembled WGS sequence"/>
</dbReference>
<proteinExistence type="predicted"/>
<organism evidence="4 5">
    <name type="scientific">Coprinellus micaceus</name>
    <name type="common">Glistening ink-cap mushroom</name>
    <name type="synonym">Coprinus micaceus</name>
    <dbReference type="NCBI Taxonomy" id="71717"/>
    <lineage>
        <taxon>Eukaryota</taxon>
        <taxon>Fungi</taxon>
        <taxon>Dikarya</taxon>
        <taxon>Basidiomycota</taxon>
        <taxon>Agaricomycotina</taxon>
        <taxon>Agaricomycetes</taxon>
        <taxon>Agaricomycetidae</taxon>
        <taxon>Agaricales</taxon>
        <taxon>Agaricineae</taxon>
        <taxon>Psathyrellaceae</taxon>
        <taxon>Coprinellus</taxon>
    </lineage>
</organism>
<evidence type="ECO:0000256" key="1">
    <source>
        <dbReference type="ARBA" id="ARBA00022729"/>
    </source>
</evidence>
<accession>A0A4Y7TPR9</accession>
<dbReference type="PANTHER" id="PTHR31836:SF28">
    <property type="entry name" value="SRCR DOMAIN-CONTAINING PROTEIN-RELATED"/>
    <property type="match status" value="1"/>
</dbReference>
<protein>
    <recommendedName>
        <fullName evidence="6">RlpA-like protein double-psi beta-barrel domain-containing protein</fullName>
    </recommendedName>
</protein>
<feature type="region of interest" description="Disordered" evidence="2">
    <location>
        <begin position="139"/>
        <end position="240"/>
    </location>
</feature>
<dbReference type="OrthoDB" id="623670at2759"/>
<keyword evidence="5" id="KW-1185">Reference proteome</keyword>
<gene>
    <name evidence="4" type="ORF">FA13DRAFT_1787658</name>
</gene>
<evidence type="ECO:0000313" key="4">
    <source>
        <dbReference type="EMBL" id="TEB36177.1"/>
    </source>
</evidence>